<proteinExistence type="predicted"/>
<gene>
    <name evidence="1" type="ORF">LCPAC401_03970</name>
</gene>
<accession>A0A481ZCG7</accession>
<reference evidence="1" key="1">
    <citation type="journal article" date="2019" name="MBio">
        <title>Virus Genomes from Deep Sea Sediments Expand the Ocean Megavirome and Support Independent Origins of Viral Gigantism.</title>
        <authorList>
            <person name="Backstrom D."/>
            <person name="Yutin N."/>
            <person name="Jorgensen S.L."/>
            <person name="Dharamshi J."/>
            <person name="Homa F."/>
            <person name="Zaremba-Niedwiedzka K."/>
            <person name="Spang A."/>
            <person name="Wolf Y.I."/>
            <person name="Koonin E.V."/>
            <person name="Ettema T.J."/>
        </authorList>
    </citation>
    <scope>NUCLEOTIDE SEQUENCE</scope>
</reference>
<dbReference type="SUPFAM" id="SSF81383">
    <property type="entry name" value="F-box domain"/>
    <property type="match status" value="1"/>
</dbReference>
<organism evidence="1">
    <name type="scientific">Pithovirus LCPAC401</name>
    <dbReference type="NCBI Taxonomy" id="2506595"/>
    <lineage>
        <taxon>Viruses</taxon>
        <taxon>Pithoviruses</taxon>
    </lineage>
</organism>
<sequence length="240" mass="28935">MDNISSDSLQTIFTYLDVGEISRKCLTNHLFDKVCRSDFFWENILKRNYSVVEKEDDHTWRNKTKEMYLESTTFWNTIDNNIEYYMWDFCFEDEVDEFQKSLTDRALREKKEFIVMKLIFYVFLNTFYSEDNIRRMHFCRNFISLFEKVASLSPQKRISIKWILSLTDKVDIDKYGKCHPKIVWRIEILAAIYLKYEHLFIVDVDSVDERVKLIKQDSYRLSSNTSNYASLCNAYILANF</sequence>
<name>A0A481ZCG7_9VIRU</name>
<dbReference type="InterPro" id="IPR036047">
    <property type="entry name" value="F-box-like_dom_sf"/>
</dbReference>
<dbReference type="EMBL" id="MK500582">
    <property type="protein sequence ID" value="QBK92759.1"/>
    <property type="molecule type" value="Genomic_DNA"/>
</dbReference>
<evidence type="ECO:0000313" key="1">
    <source>
        <dbReference type="EMBL" id="QBK92759.1"/>
    </source>
</evidence>
<protein>
    <submittedName>
        <fullName evidence="1">F-box-like family protein</fullName>
    </submittedName>
</protein>